<dbReference type="InterPro" id="IPR042468">
    <property type="entry name" value="Peptidase_C65_otubain_sub1"/>
</dbReference>
<dbReference type="Pfam" id="PF10275">
    <property type="entry name" value="Peptidase_C65"/>
    <property type="match status" value="1"/>
</dbReference>
<keyword evidence="10" id="KW-1185">Reference proteome</keyword>
<keyword evidence="5" id="KW-0378">Hydrolase</keyword>
<dbReference type="GO" id="GO:0071108">
    <property type="term" value="P:protein K48-linked deubiquitination"/>
    <property type="evidence" value="ECO:0007669"/>
    <property type="project" value="TreeGrafter"/>
</dbReference>
<dbReference type="Gene3D" id="1.20.1300.20">
    <property type="entry name" value="Peptidase C65 Otubain, subdomain 2"/>
    <property type="match status" value="1"/>
</dbReference>
<dbReference type="GO" id="GO:0006508">
    <property type="term" value="P:proteolysis"/>
    <property type="evidence" value="ECO:0007669"/>
    <property type="project" value="UniProtKB-KW"/>
</dbReference>
<evidence type="ECO:0000256" key="2">
    <source>
        <dbReference type="ARBA" id="ARBA00012759"/>
    </source>
</evidence>
<comment type="caution">
    <text evidence="9">The sequence shown here is derived from an EMBL/GenBank/DDBJ whole genome shotgun (WGS) entry which is preliminary data.</text>
</comment>
<evidence type="ECO:0000256" key="7">
    <source>
        <dbReference type="SAM" id="MobiDB-lite"/>
    </source>
</evidence>
<dbReference type="PANTHER" id="PTHR12931:SF15">
    <property type="entry name" value="UBIQUITIN THIOESTERASE OTUBAIN-LIKE"/>
    <property type="match status" value="1"/>
</dbReference>
<keyword evidence="4" id="KW-0833">Ubl conjugation pathway</keyword>
<evidence type="ECO:0000313" key="9">
    <source>
        <dbReference type="EMBL" id="KAH7124474.1"/>
    </source>
</evidence>
<keyword evidence="3" id="KW-0645">Protease</keyword>
<evidence type="ECO:0000256" key="5">
    <source>
        <dbReference type="ARBA" id="ARBA00022801"/>
    </source>
</evidence>
<dbReference type="InterPro" id="IPR019400">
    <property type="entry name" value="Peptidase_C65_otubain"/>
</dbReference>
<dbReference type="PANTHER" id="PTHR12931">
    <property type="entry name" value="UBIQUITIN THIOLESTERASE PROTEIN OTUB"/>
    <property type="match status" value="1"/>
</dbReference>
<dbReference type="InterPro" id="IPR003323">
    <property type="entry name" value="OTU_dom"/>
</dbReference>
<organism evidence="9 10">
    <name type="scientific">Dactylonectria macrodidyma</name>
    <dbReference type="NCBI Taxonomy" id="307937"/>
    <lineage>
        <taxon>Eukaryota</taxon>
        <taxon>Fungi</taxon>
        <taxon>Dikarya</taxon>
        <taxon>Ascomycota</taxon>
        <taxon>Pezizomycotina</taxon>
        <taxon>Sordariomycetes</taxon>
        <taxon>Hypocreomycetidae</taxon>
        <taxon>Hypocreales</taxon>
        <taxon>Nectriaceae</taxon>
        <taxon>Dactylonectria</taxon>
    </lineage>
</organism>
<dbReference type="AlphaFoldDB" id="A0A9P9IMD0"/>
<accession>A0A9P9IMD0</accession>
<dbReference type="OrthoDB" id="18915at2759"/>
<evidence type="ECO:0000313" key="10">
    <source>
        <dbReference type="Proteomes" id="UP000738349"/>
    </source>
</evidence>
<evidence type="ECO:0000256" key="1">
    <source>
        <dbReference type="ARBA" id="ARBA00000707"/>
    </source>
</evidence>
<evidence type="ECO:0000256" key="6">
    <source>
        <dbReference type="ARBA" id="ARBA00022807"/>
    </source>
</evidence>
<reference evidence="9" key="1">
    <citation type="journal article" date="2021" name="Nat. Commun.">
        <title>Genetic determinants of endophytism in the Arabidopsis root mycobiome.</title>
        <authorList>
            <person name="Mesny F."/>
            <person name="Miyauchi S."/>
            <person name="Thiergart T."/>
            <person name="Pickel B."/>
            <person name="Atanasova L."/>
            <person name="Karlsson M."/>
            <person name="Huettel B."/>
            <person name="Barry K.W."/>
            <person name="Haridas S."/>
            <person name="Chen C."/>
            <person name="Bauer D."/>
            <person name="Andreopoulos W."/>
            <person name="Pangilinan J."/>
            <person name="LaButti K."/>
            <person name="Riley R."/>
            <person name="Lipzen A."/>
            <person name="Clum A."/>
            <person name="Drula E."/>
            <person name="Henrissat B."/>
            <person name="Kohler A."/>
            <person name="Grigoriev I.V."/>
            <person name="Martin F.M."/>
            <person name="Hacquard S."/>
        </authorList>
    </citation>
    <scope>NUCLEOTIDE SEQUENCE</scope>
    <source>
        <strain evidence="9">MPI-CAGE-AT-0147</strain>
    </source>
</reference>
<keyword evidence="6" id="KW-0788">Thiol protease</keyword>
<dbReference type="CDD" id="cd22749">
    <property type="entry name" value="Otubain_C65"/>
    <property type="match status" value="1"/>
</dbReference>
<dbReference type="Gene3D" id="3.30.200.60">
    <property type="entry name" value="Peptidase C65 Otubain, subdomain 1"/>
    <property type="match status" value="1"/>
</dbReference>
<feature type="compositionally biased region" description="Basic residues" evidence="7">
    <location>
        <begin position="431"/>
        <end position="441"/>
    </location>
</feature>
<dbReference type="PROSITE" id="PS50802">
    <property type="entry name" value="OTU"/>
    <property type="match status" value="1"/>
</dbReference>
<evidence type="ECO:0000256" key="4">
    <source>
        <dbReference type="ARBA" id="ARBA00022786"/>
    </source>
</evidence>
<dbReference type="EMBL" id="JAGMUV010000021">
    <property type="protein sequence ID" value="KAH7124474.1"/>
    <property type="molecule type" value="Genomic_DNA"/>
</dbReference>
<name>A0A9P9IMD0_9HYPO</name>
<sequence>MEDQGQLDMATQQAAAQDYQPVLEGLLVGNRTSSDAITYEYAEADSVYVDKTIALPQTYSHYRLIRGDGNCGWRAIGFSYFEKLIESGDQAKVEGEVVRLSGMNHMLSTVGGYTYFEDWADEMIGLLREVAQNMNNPPLAHMVVQERWNDHGVTGGIIYYLRLLAATYLKGNAAAYEPFLTDVGGIQGYCSQSIELVDREIEYIGIVVLANVLLKPVNFVLEIAYLDRSAGSPVNRYRFPEEANGQDLANIGPIIYLLYHPDHYDILYRAPPASPVPVLAAPASVQVNRVSGSSHNAEVHRTRTTLGQFSTVDWRALATIPGFNASPAPTAPTPMSASSVVGPNPTTVATSGLGPQTSLMSPLRTTPGYHIRFSTVQLEYEESKNSLPEPTFQVTTTTFKNSVWNRAHHRNPDFHPDEWSPDDEQVYGRVAGKRRSKKEMS</sequence>
<dbReference type="InterPro" id="IPR038765">
    <property type="entry name" value="Papain-like_cys_pep_sf"/>
</dbReference>
<dbReference type="SUPFAM" id="SSF54001">
    <property type="entry name" value="Cysteine proteinases"/>
    <property type="match status" value="1"/>
</dbReference>
<dbReference type="Proteomes" id="UP000738349">
    <property type="component" value="Unassembled WGS sequence"/>
</dbReference>
<evidence type="ECO:0000256" key="3">
    <source>
        <dbReference type="ARBA" id="ARBA00022670"/>
    </source>
</evidence>
<dbReference type="GO" id="GO:0004843">
    <property type="term" value="F:cysteine-type deubiquitinase activity"/>
    <property type="evidence" value="ECO:0007669"/>
    <property type="project" value="UniProtKB-EC"/>
</dbReference>
<feature type="domain" description="OTU" evidence="8">
    <location>
        <begin position="60"/>
        <end position="270"/>
    </location>
</feature>
<dbReference type="GO" id="GO:0043130">
    <property type="term" value="F:ubiquitin binding"/>
    <property type="evidence" value="ECO:0007669"/>
    <property type="project" value="TreeGrafter"/>
</dbReference>
<proteinExistence type="predicted"/>
<protein>
    <recommendedName>
        <fullName evidence="2">ubiquitinyl hydrolase 1</fullName>
        <ecNumber evidence="2">3.4.19.12</ecNumber>
    </recommendedName>
</protein>
<dbReference type="InterPro" id="IPR042467">
    <property type="entry name" value="Peptidase_C65_otubain_sub2"/>
</dbReference>
<feature type="region of interest" description="Disordered" evidence="7">
    <location>
        <begin position="410"/>
        <end position="441"/>
    </location>
</feature>
<dbReference type="GO" id="GO:0005634">
    <property type="term" value="C:nucleus"/>
    <property type="evidence" value="ECO:0007669"/>
    <property type="project" value="TreeGrafter"/>
</dbReference>
<gene>
    <name evidence="9" type="ORF">EDB81DRAFT_206695</name>
</gene>
<dbReference type="EC" id="3.4.19.12" evidence="2"/>
<evidence type="ECO:0000259" key="8">
    <source>
        <dbReference type="PROSITE" id="PS50802"/>
    </source>
</evidence>
<comment type="catalytic activity">
    <reaction evidence="1">
        <text>Thiol-dependent hydrolysis of ester, thioester, amide, peptide and isopeptide bonds formed by the C-terminal Gly of ubiquitin (a 76-residue protein attached to proteins as an intracellular targeting signal).</text>
        <dbReference type="EC" id="3.4.19.12"/>
    </reaction>
</comment>